<organism evidence="1 2">
    <name type="scientific">Thalictrum thalictroides</name>
    <name type="common">Rue-anemone</name>
    <name type="synonym">Anemone thalictroides</name>
    <dbReference type="NCBI Taxonomy" id="46969"/>
    <lineage>
        <taxon>Eukaryota</taxon>
        <taxon>Viridiplantae</taxon>
        <taxon>Streptophyta</taxon>
        <taxon>Embryophyta</taxon>
        <taxon>Tracheophyta</taxon>
        <taxon>Spermatophyta</taxon>
        <taxon>Magnoliopsida</taxon>
        <taxon>Ranunculales</taxon>
        <taxon>Ranunculaceae</taxon>
        <taxon>Thalictroideae</taxon>
        <taxon>Thalictrum</taxon>
    </lineage>
</organism>
<dbReference type="Proteomes" id="UP000554482">
    <property type="component" value="Unassembled WGS sequence"/>
</dbReference>
<evidence type="ECO:0000313" key="2">
    <source>
        <dbReference type="Proteomes" id="UP000554482"/>
    </source>
</evidence>
<reference evidence="1 2" key="1">
    <citation type="submission" date="2020-06" db="EMBL/GenBank/DDBJ databases">
        <title>Transcriptomic and genomic resources for Thalictrum thalictroides and T. hernandezii: Facilitating candidate gene discovery in an emerging model plant lineage.</title>
        <authorList>
            <person name="Arias T."/>
            <person name="Riano-Pachon D.M."/>
            <person name="Di Stilio V.S."/>
        </authorList>
    </citation>
    <scope>NUCLEOTIDE SEQUENCE [LARGE SCALE GENOMIC DNA]</scope>
    <source>
        <strain evidence="2">cv. WT478/WT964</strain>
        <tissue evidence="1">Leaves</tissue>
    </source>
</reference>
<dbReference type="AlphaFoldDB" id="A0A7J6X6N6"/>
<accession>A0A7J6X6N6</accession>
<gene>
    <name evidence="1" type="ORF">FRX31_006386</name>
</gene>
<name>A0A7J6X6N6_THATH</name>
<comment type="caution">
    <text evidence="1">The sequence shown here is derived from an EMBL/GenBank/DDBJ whole genome shotgun (WGS) entry which is preliminary data.</text>
</comment>
<proteinExistence type="predicted"/>
<sequence length="217" mass="25237">MAVHQEVQCRVHGIPTMRENYDQVIDDDHMNPEVFFDFHIKEENRWLSNLDDDYSGIIRHGTIKQLFEIKFTDMMLLDDMRNCVTNMLHSANFLHVDNFEGILKKIAEYAHEFALNVIITKSKATTKTLYIKVVIQVKNVGSFENLVASNNNSKTTKNNHQEVGLKRKRFEEGELTETCIICLDDFLTKNEFEEGELTETCIICLDDFLTKNEIKLP</sequence>
<protein>
    <submittedName>
        <fullName evidence="1">Uncharacterized protein</fullName>
    </submittedName>
</protein>
<evidence type="ECO:0000313" key="1">
    <source>
        <dbReference type="EMBL" id="KAF5204032.1"/>
    </source>
</evidence>
<keyword evidence="2" id="KW-1185">Reference proteome</keyword>
<dbReference type="EMBL" id="JABWDY010005942">
    <property type="protein sequence ID" value="KAF5204032.1"/>
    <property type="molecule type" value="Genomic_DNA"/>
</dbReference>